<evidence type="ECO:0000256" key="2">
    <source>
        <dbReference type="ARBA" id="ARBA00022670"/>
    </source>
</evidence>
<reference evidence="11 12" key="1">
    <citation type="journal article" date="2016" name="Nat. Commun.">
        <title>Thousands of microbial genomes shed light on interconnected biogeochemical processes in an aquifer system.</title>
        <authorList>
            <person name="Anantharaman K."/>
            <person name="Brown C.T."/>
            <person name="Hug L.A."/>
            <person name="Sharon I."/>
            <person name="Castelle C.J."/>
            <person name="Probst A.J."/>
            <person name="Thomas B.C."/>
            <person name="Singh A."/>
            <person name="Wilkins M.J."/>
            <person name="Karaoz U."/>
            <person name="Brodie E.L."/>
            <person name="Williams K.H."/>
            <person name="Hubbard S.S."/>
            <person name="Banfield J.F."/>
        </authorList>
    </citation>
    <scope>NUCLEOTIDE SEQUENCE [LARGE SCALE GENOMIC DNA]</scope>
</reference>
<dbReference type="InterPro" id="IPR001478">
    <property type="entry name" value="PDZ"/>
</dbReference>
<dbReference type="NCBIfam" id="TIGR02037">
    <property type="entry name" value="degP_htrA_DO"/>
    <property type="match status" value="1"/>
</dbReference>
<name>A0A1F5AE60_9BACT</name>
<organism evidence="11 12">
    <name type="scientific">Candidatus Sediminicultor quintus</name>
    <dbReference type="NCBI Taxonomy" id="1797291"/>
    <lineage>
        <taxon>Bacteria</taxon>
        <taxon>Pseudomonadati</taxon>
        <taxon>Atribacterota</taxon>
        <taxon>Candidatus Phoenicimicrobiia</taxon>
        <taxon>Candidatus Pheonicimicrobiales</taxon>
        <taxon>Candidatus Phoenicimicrobiaceae</taxon>
        <taxon>Candidatus Sediminicultor</taxon>
    </lineage>
</organism>
<evidence type="ECO:0000313" key="11">
    <source>
        <dbReference type="EMBL" id="OGD16187.1"/>
    </source>
</evidence>
<dbReference type="AlphaFoldDB" id="A0A1F5AE60"/>
<dbReference type="PANTHER" id="PTHR22939">
    <property type="entry name" value="SERINE PROTEASE FAMILY S1C HTRA-RELATED"/>
    <property type="match status" value="1"/>
</dbReference>
<dbReference type="InterPro" id="IPR011782">
    <property type="entry name" value="Pept_S1C_Do"/>
</dbReference>
<proteinExistence type="inferred from homology"/>
<dbReference type="InterPro" id="IPR001940">
    <property type="entry name" value="Peptidase_S1C"/>
</dbReference>
<dbReference type="Pfam" id="PF13365">
    <property type="entry name" value="Trypsin_2"/>
    <property type="match status" value="1"/>
</dbReference>
<dbReference type="SUPFAM" id="SSF50156">
    <property type="entry name" value="PDZ domain-like"/>
    <property type="match status" value="2"/>
</dbReference>
<dbReference type="Proteomes" id="UP000177701">
    <property type="component" value="Unassembled WGS sequence"/>
</dbReference>
<feature type="chain" id="PRO_5009516657" description="PDZ domain-containing protein" evidence="9">
    <location>
        <begin position="34"/>
        <end position="484"/>
    </location>
</feature>
<evidence type="ECO:0000256" key="7">
    <source>
        <dbReference type="PIRSR" id="PIRSR611782-1"/>
    </source>
</evidence>
<evidence type="ECO:0000256" key="1">
    <source>
        <dbReference type="ARBA" id="ARBA00010541"/>
    </source>
</evidence>
<dbReference type="CDD" id="cd06779">
    <property type="entry name" value="cpPDZ_Deg_HtrA-like"/>
    <property type="match status" value="1"/>
</dbReference>
<evidence type="ECO:0000313" key="12">
    <source>
        <dbReference type="Proteomes" id="UP000177701"/>
    </source>
</evidence>
<gene>
    <name evidence="11" type="ORF">A2V47_04130</name>
</gene>
<feature type="active site" description="Charge relay system" evidence="7">
    <location>
        <position position="227"/>
    </location>
</feature>
<dbReference type="CDD" id="cd10839">
    <property type="entry name" value="cpPDZ1_DegP-like"/>
    <property type="match status" value="1"/>
</dbReference>
<dbReference type="EMBL" id="MEYH01000039">
    <property type="protein sequence ID" value="OGD16187.1"/>
    <property type="molecule type" value="Genomic_DNA"/>
</dbReference>
<keyword evidence="5" id="KW-0378">Hydrolase</keyword>
<evidence type="ECO:0000256" key="9">
    <source>
        <dbReference type="SAM" id="SignalP"/>
    </source>
</evidence>
<dbReference type="Gene3D" id="2.30.42.10">
    <property type="match status" value="2"/>
</dbReference>
<dbReference type="SMART" id="SM00228">
    <property type="entry name" value="PDZ"/>
    <property type="match status" value="2"/>
</dbReference>
<feature type="active site" description="Charge relay system" evidence="7">
    <location>
        <position position="120"/>
    </location>
</feature>
<comment type="caution">
    <text evidence="11">The sequence shown here is derived from an EMBL/GenBank/DDBJ whole genome shotgun (WGS) entry which is preliminary data.</text>
</comment>
<feature type="signal peptide" evidence="9">
    <location>
        <begin position="1"/>
        <end position="33"/>
    </location>
</feature>
<feature type="binding site" evidence="8">
    <location>
        <position position="150"/>
    </location>
    <ligand>
        <name>substrate</name>
    </ligand>
</feature>
<keyword evidence="4" id="KW-0677">Repeat</keyword>
<dbReference type="GO" id="GO:0004252">
    <property type="term" value="F:serine-type endopeptidase activity"/>
    <property type="evidence" value="ECO:0007669"/>
    <property type="project" value="InterPro"/>
</dbReference>
<dbReference type="Gene3D" id="2.40.10.10">
    <property type="entry name" value="Trypsin-like serine proteases"/>
    <property type="match status" value="2"/>
</dbReference>
<comment type="similarity">
    <text evidence="1">Belongs to the peptidase S1C family.</text>
</comment>
<dbReference type="InterPro" id="IPR009003">
    <property type="entry name" value="Peptidase_S1_PA"/>
</dbReference>
<evidence type="ECO:0000256" key="4">
    <source>
        <dbReference type="ARBA" id="ARBA00022737"/>
    </source>
</evidence>
<dbReference type="PRINTS" id="PR00834">
    <property type="entry name" value="PROTEASES2C"/>
</dbReference>
<feature type="binding site" evidence="8">
    <location>
        <position position="120"/>
    </location>
    <ligand>
        <name>substrate</name>
    </ligand>
</feature>
<keyword evidence="3 9" id="KW-0732">Signal</keyword>
<feature type="active site" description="Charge relay system" evidence="7">
    <location>
        <position position="150"/>
    </location>
</feature>
<dbReference type="InterPro" id="IPR043504">
    <property type="entry name" value="Peptidase_S1_PA_chymotrypsin"/>
</dbReference>
<dbReference type="FunFam" id="2.40.10.10:FF:000001">
    <property type="entry name" value="Periplasmic serine protease DegS"/>
    <property type="match status" value="1"/>
</dbReference>
<dbReference type="Pfam" id="PF13180">
    <property type="entry name" value="PDZ_2"/>
    <property type="match status" value="2"/>
</dbReference>
<dbReference type="GO" id="GO:0006508">
    <property type="term" value="P:proteolysis"/>
    <property type="evidence" value="ECO:0007669"/>
    <property type="project" value="UniProtKB-KW"/>
</dbReference>
<evidence type="ECO:0000256" key="3">
    <source>
        <dbReference type="ARBA" id="ARBA00022729"/>
    </source>
</evidence>
<accession>A0A1F5AE60</accession>
<sequence length="484" mass="52634">MIKTKLIKINRNMLLATALVFLLCLSWVGSVSAETEQTDSYLALEAFSNSIADIAETVGPAVVNIDTVRMVATQLPSFEDPIFERFFGREFEEFRRTIPQKGTGSGFIINQEGYVLTNEHVVRKADKIKVILSDGREFDGEVIGSDVTSDMAIVKIKADHLPTVTLGNSDELRVGEIVIAIGNPYGLQQTVTMGVVSAKGRSIPAGTEGQVYRNFIQTDTAINPGNSGGPLLNIKGEVVGINTAIIPYAQGIGFAIPINMAKKNIDDLINLGKVRRSWLGVYIQEVTPEIAKQFNLTEAKGVLVGDVIKNSPAEAAGIKTGDIIMKVNNEEVNSPEELQNKIGNIEIGKEANIEIARNGETISFVVKIGEMPTVEAEGSEFPKEKVFSVQTGLKVESVTTEIAKELGLPWVKGLVITEVVPGSSADDKGLQPKDIVLEANRTEASSIGEWEKVINKLEPGDTLLLLIFRNQHTYYVPIKVEKID</sequence>
<evidence type="ECO:0000259" key="10">
    <source>
        <dbReference type="PROSITE" id="PS50106"/>
    </source>
</evidence>
<feature type="binding site" evidence="8">
    <location>
        <begin position="225"/>
        <end position="227"/>
    </location>
    <ligand>
        <name>substrate</name>
    </ligand>
</feature>
<dbReference type="InterPro" id="IPR036034">
    <property type="entry name" value="PDZ_sf"/>
</dbReference>
<dbReference type="STRING" id="1797291.A2V47_04130"/>
<keyword evidence="2" id="KW-0645">Protease</keyword>
<evidence type="ECO:0000256" key="6">
    <source>
        <dbReference type="ARBA" id="ARBA00022825"/>
    </source>
</evidence>
<evidence type="ECO:0000256" key="8">
    <source>
        <dbReference type="PIRSR" id="PIRSR611782-2"/>
    </source>
</evidence>
<keyword evidence="6" id="KW-0720">Serine protease</keyword>
<protein>
    <recommendedName>
        <fullName evidence="10">PDZ domain-containing protein</fullName>
    </recommendedName>
</protein>
<feature type="domain" description="PDZ" evidence="10">
    <location>
        <begin position="268"/>
        <end position="334"/>
    </location>
</feature>
<dbReference type="PROSITE" id="PS50106">
    <property type="entry name" value="PDZ"/>
    <property type="match status" value="2"/>
</dbReference>
<dbReference type="PANTHER" id="PTHR22939:SF129">
    <property type="entry name" value="SERINE PROTEASE HTRA2, MITOCHONDRIAL"/>
    <property type="match status" value="1"/>
</dbReference>
<dbReference type="SUPFAM" id="SSF50494">
    <property type="entry name" value="Trypsin-like serine proteases"/>
    <property type="match status" value="1"/>
</dbReference>
<feature type="domain" description="PDZ" evidence="10">
    <location>
        <begin position="392"/>
        <end position="471"/>
    </location>
</feature>
<evidence type="ECO:0000256" key="5">
    <source>
        <dbReference type="ARBA" id="ARBA00022801"/>
    </source>
</evidence>